<dbReference type="EMBL" id="KY549443">
    <property type="protein sequence ID" value="APZ82066.1"/>
    <property type="molecule type" value="Genomic_DNA"/>
</dbReference>
<evidence type="ECO:0000313" key="1">
    <source>
        <dbReference type="EMBL" id="APZ82066.1"/>
    </source>
</evidence>
<evidence type="ECO:0000313" key="2">
    <source>
        <dbReference type="Proteomes" id="UP000224269"/>
    </source>
</evidence>
<proteinExistence type="predicted"/>
<sequence length="43" mass="5184">MDTLIIHKNFKKNYEDMCKLSKKADEFEFGVELDRKFGDLKEE</sequence>
<keyword evidence="2" id="KW-1185">Reference proteome</keyword>
<gene>
    <name evidence="1" type="ORF">EFP01_139</name>
</gene>
<reference evidence="2" key="1">
    <citation type="submission" date="2016-12" db="EMBL/GenBank/DDBJ databases">
        <authorList>
            <person name="Lee J.-H."/>
            <person name="Kim Y.-T."/>
            <person name="Kim J.-H."/>
            <person name="Ryu S.-R."/>
        </authorList>
    </citation>
    <scope>NUCLEOTIDE SEQUENCE [LARGE SCALE GENOMIC DNA]</scope>
</reference>
<organism evidence="1 2">
    <name type="scientific">Enterococcus phage EFP01</name>
    <dbReference type="NCBI Taxonomy" id="1926594"/>
    <lineage>
        <taxon>Viruses</taxon>
        <taxon>Duplodnaviria</taxon>
        <taxon>Heunggongvirae</taxon>
        <taxon>Uroviricota</taxon>
        <taxon>Caudoviricetes</taxon>
        <taxon>Herelleviridae</taxon>
        <taxon>Brockvirinae</taxon>
        <taxon>Schiekvirus</taxon>
        <taxon>Schiekvirus EFP01</taxon>
    </lineage>
</organism>
<protein>
    <submittedName>
        <fullName evidence="1">Transposase</fullName>
    </submittedName>
</protein>
<dbReference type="Proteomes" id="UP000224269">
    <property type="component" value="Segment"/>
</dbReference>
<name>A0A288TXX7_9CAUD</name>
<accession>A0A288TXX7</accession>